<reference evidence="4" key="1">
    <citation type="submission" date="2016-06" db="UniProtKB">
        <authorList>
            <consortium name="WormBaseParasite"/>
        </authorList>
    </citation>
    <scope>IDENTIFICATION</scope>
</reference>
<dbReference type="AlphaFoldDB" id="A0A183SYL5"/>
<dbReference type="WBParaSite" id="SSLN_0000966801-mRNA-1">
    <property type="protein sequence ID" value="SSLN_0000966801-mRNA-1"/>
    <property type="gene ID" value="SSLN_0000966801"/>
</dbReference>
<sequence>MLLWPPLTGTQLSPVAPRSWALHSSHTPGNCHDRRAKPGEGNRSNRPERRTALLARELVRYKVDISAFSKTRFSEQGQLEEVGAGYTFLWSGWPNAERRNAGVAFAIRNDIAGPLPCLPQGINDRLMSLRLSLWGDQFATIISAYAPQMTSSDAAKDKFYENLHALLAIVPKEDKLIVLSDLNAGVGIDHAAWQGVLGPLVLAEHRLLLTNTFFRLLTRALASADYVLVWRRDRQDVLVTKAIRDADGWTDHRLVISQMRLRLQPRRRLQGKRPLIHDLLFTDDCALNTVTEDDMQRRVDLFTEGCADFRLTISTAKTVVMHQPPPSAEYNAPRINFNGAQLKNVEPFACLGSTLSRNTRIDDEVTQRISKASQAFGRLRASVWNCHGTGILHQAMLHPRTVARCLRKNSPVAGSRDLKFLCPVGRGLGPDVDVQFSHLLTPILRAVPHFFELSLDTSSLRFPVSLGKKIRGRLCAS</sequence>
<organism evidence="4">
    <name type="scientific">Schistocephalus solidus</name>
    <name type="common">Tapeworm</name>
    <dbReference type="NCBI Taxonomy" id="70667"/>
    <lineage>
        <taxon>Eukaryota</taxon>
        <taxon>Metazoa</taxon>
        <taxon>Spiralia</taxon>
        <taxon>Lophotrochozoa</taxon>
        <taxon>Platyhelminthes</taxon>
        <taxon>Cestoda</taxon>
        <taxon>Eucestoda</taxon>
        <taxon>Diphyllobothriidea</taxon>
        <taxon>Diphyllobothriidae</taxon>
        <taxon>Schistocephalus</taxon>
    </lineage>
</organism>
<protein>
    <submittedName>
        <fullName evidence="4">Endo/exonuclease/phosphatase domain-containing protein</fullName>
    </submittedName>
</protein>
<dbReference type="InterPro" id="IPR036691">
    <property type="entry name" value="Endo/exonu/phosph_ase_sf"/>
</dbReference>
<dbReference type="EMBL" id="UYSU01035169">
    <property type="protein sequence ID" value="VDL95698.1"/>
    <property type="molecule type" value="Genomic_DNA"/>
</dbReference>
<dbReference type="Proteomes" id="UP000275846">
    <property type="component" value="Unassembled WGS sequence"/>
</dbReference>
<evidence type="ECO:0000256" key="1">
    <source>
        <dbReference type="SAM" id="MobiDB-lite"/>
    </source>
</evidence>
<keyword evidence="3" id="KW-1185">Reference proteome</keyword>
<gene>
    <name evidence="2" type="ORF">SSLN_LOCUS9313</name>
</gene>
<accession>A0A183SYL5</accession>
<reference evidence="2 3" key="2">
    <citation type="submission" date="2018-11" db="EMBL/GenBank/DDBJ databases">
        <authorList>
            <consortium name="Pathogen Informatics"/>
        </authorList>
    </citation>
    <scope>NUCLEOTIDE SEQUENCE [LARGE SCALE GENOMIC DNA]</scope>
    <source>
        <strain evidence="2 3">NST_G2</strain>
    </source>
</reference>
<feature type="region of interest" description="Disordered" evidence="1">
    <location>
        <begin position="19"/>
        <end position="48"/>
    </location>
</feature>
<evidence type="ECO:0000313" key="4">
    <source>
        <dbReference type="WBParaSite" id="SSLN_0000966801-mRNA-1"/>
    </source>
</evidence>
<dbReference type="OrthoDB" id="413900at2759"/>
<dbReference type="PANTHER" id="PTHR47027:SF26">
    <property type="entry name" value="REVERSE TRANSCRIPTASE DOMAIN-CONTAINING PROTEIN"/>
    <property type="match status" value="1"/>
</dbReference>
<evidence type="ECO:0000313" key="2">
    <source>
        <dbReference type="EMBL" id="VDL95698.1"/>
    </source>
</evidence>
<proteinExistence type="predicted"/>
<dbReference type="PANTHER" id="PTHR47027">
    <property type="entry name" value="REVERSE TRANSCRIPTASE DOMAIN-CONTAINING PROTEIN"/>
    <property type="match status" value="1"/>
</dbReference>
<evidence type="ECO:0000313" key="3">
    <source>
        <dbReference type="Proteomes" id="UP000275846"/>
    </source>
</evidence>
<dbReference type="Gene3D" id="3.60.10.10">
    <property type="entry name" value="Endonuclease/exonuclease/phosphatase"/>
    <property type="match status" value="1"/>
</dbReference>
<dbReference type="SUPFAM" id="SSF56219">
    <property type="entry name" value="DNase I-like"/>
    <property type="match status" value="1"/>
</dbReference>
<feature type="compositionally biased region" description="Basic and acidic residues" evidence="1">
    <location>
        <begin position="31"/>
        <end position="48"/>
    </location>
</feature>
<name>A0A183SYL5_SCHSO</name>